<dbReference type="Gene3D" id="3.30.70.270">
    <property type="match status" value="1"/>
</dbReference>
<feature type="transmembrane region" description="Helical" evidence="4">
    <location>
        <begin position="46"/>
        <end position="65"/>
    </location>
</feature>
<dbReference type="Proteomes" id="UP001156601">
    <property type="component" value="Unassembled WGS sequence"/>
</dbReference>
<comment type="caution">
    <text evidence="6">The sequence shown here is derived from an EMBL/GenBank/DDBJ whole genome shotgun (WGS) entry which is preliminary data.</text>
</comment>
<evidence type="ECO:0000313" key="7">
    <source>
        <dbReference type="Proteomes" id="UP001156601"/>
    </source>
</evidence>
<dbReference type="PANTHER" id="PTHR45138:SF9">
    <property type="entry name" value="DIGUANYLATE CYCLASE DGCM-RELATED"/>
    <property type="match status" value="1"/>
</dbReference>
<dbReference type="NCBIfam" id="TIGR00254">
    <property type="entry name" value="GGDEF"/>
    <property type="match status" value="1"/>
</dbReference>
<comment type="cofactor">
    <cofactor evidence="1">
        <name>Mg(2+)</name>
        <dbReference type="ChEBI" id="CHEBI:18420"/>
    </cofactor>
</comment>
<evidence type="ECO:0000256" key="3">
    <source>
        <dbReference type="ARBA" id="ARBA00034247"/>
    </source>
</evidence>
<name>A0AA37SYW6_9ALTE</name>
<evidence type="ECO:0000256" key="1">
    <source>
        <dbReference type="ARBA" id="ARBA00001946"/>
    </source>
</evidence>
<dbReference type="Pfam" id="PF00990">
    <property type="entry name" value="GGDEF"/>
    <property type="match status" value="1"/>
</dbReference>
<dbReference type="AlphaFoldDB" id="A0AA37SYW6"/>
<dbReference type="InterPro" id="IPR000160">
    <property type="entry name" value="GGDEF_dom"/>
</dbReference>
<sequence>MIVALTPMLTIRLLEKNIMMVLVDAVLLSVAFLSLVFLYKEKYVAYIKGTISLTLAVGMIFSSHYGSDASMYWIFPGTLGIFSMLSPRHALALLVCMSSILLPVLVNRTSLETVLTLYATLAPSIFFVYYFARELQLRFEQLNTEAVEDYLTQAGNRRAFHRDAEHCITDLVKNAKSATLIVFDMDYFKRLNDTFGHGVGDQVLKETTSLMGKRLRRTDKIYRLGGEEFAIIVRNSNLHDGQTLAHDLREYVAVSQSDALPNYTMSFGVAELKLDESVTSWVDRADKALYASKDAGRDKISLAS</sequence>
<keyword evidence="7" id="KW-1185">Reference proteome</keyword>
<dbReference type="FunFam" id="3.30.70.270:FF:000001">
    <property type="entry name" value="Diguanylate cyclase domain protein"/>
    <property type="match status" value="1"/>
</dbReference>
<evidence type="ECO:0000259" key="5">
    <source>
        <dbReference type="PROSITE" id="PS50887"/>
    </source>
</evidence>
<evidence type="ECO:0000313" key="6">
    <source>
        <dbReference type="EMBL" id="GLR72792.1"/>
    </source>
</evidence>
<dbReference type="CDD" id="cd01949">
    <property type="entry name" value="GGDEF"/>
    <property type="match status" value="1"/>
</dbReference>
<accession>A0AA37SYW6</accession>
<proteinExistence type="predicted"/>
<feature type="transmembrane region" description="Helical" evidence="4">
    <location>
        <begin position="85"/>
        <end position="106"/>
    </location>
</feature>
<dbReference type="SUPFAM" id="SSF55073">
    <property type="entry name" value="Nucleotide cyclase"/>
    <property type="match status" value="1"/>
</dbReference>
<dbReference type="GO" id="GO:0052621">
    <property type="term" value="F:diguanylate cyclase activity"/>
    <property type="evidence" value="ECO:0007669"/>
    <property type="project" value="UniProtKB-EC"/>
</dbReference>
<dbReference type="SMART" id="SM00267">
    <property type="entry name" value="GGDEF"/>
    <property type="match status" value="1"/>
</dbReference>
<keyword evidence="4" id="KW-1133">Transmembrane helix</keyword>
<keyword evidence="4" id="KW-0472">Membrane</keyword>
<dbReference type="PANTHER" id="PTHR45138">
    <property type="entry name" value="REGULATORY COMPONENTS OF SENSORY TRANSDUCTION SYSTEM"/>
    <property type="match status" value="1"/>
</dbReference>
<dbReference type="PROSITE" id="PS50887">
    <property type="entry name" value="GGDEF"/>
    <property type="match status" value="1"/>
</dbReference>
<feature type="transmembrane region" description="Helical" evidence="4">
    <location>
        <begin position="113"/>
        <end position="132"/>
    </location>
</feature>
<organism evidence="6 7">
    <name type="scientific">Agaribacter marinus</name>
    <dbReference type="NCBI Taxonomy" id="1431249"/>
    <lineage>
        <taxon>Bacteria</taxon>
        <taxon>Pseudomonadati</taxon>
        <taxon>Pseudomonadota</taxon>
        <taxon>Gammaproteobacteria</taxon>
        <taxon>Alteromonadales</taxon>
        <taxon>Alteromonadaceae</taxon>
        <taxon>Agaribacter</taxon>
    </lineage>
</organism>
<dbReference type="EMBL" id="BSOT01000015">
    <property type="protein sequence ID" value="GLR72792.1"/>
    <property type="molecule type" value="Genomic_DNA"/>
</dbReference>
<keyword evidence="4" id="KW-0812">Transmembrane</keyword>
<gene>
    <name evidence="6" type="ORF">GCM10007852_37000</name>
</gene>
<comment type="catalytic activity">
    <reaction evidence="3">
        <text>2 GTP = 3',3'-c-di-GMP + 2 diphosphate</text>
        <dbReference type="Rhea" id="RHEA:24898"/>
        <dbReference type="ChEBI" id="CHEBI:33019"/>
        <dbReference type="ChEBI" id="CHEBI:37565"/>
        <dbReference type="ChEBI" id="CHEBI:58805"/>
        <dbReference type="EC" id="2.7.7.65"/>
    </reaction>
</comment>
<dbReference type="EC" id="2.7.7.65" evidence="2"/>
<dbReference type="InterPro" id="IPR050469">
    <property type="entry name" value="Diguanylate_Cyclase"/>
</dbReference>
<dbReference type="InterPro" id="IPR043128">
    <property type="entry name" value="Rev_trsase/Diguanyl_cyclase"/>
</dbReference>
<reference evidence="6" key="1">
    <citation type="journal article" date="2014" name="Int. J. Syst. Evol. Microbiol.">
        <title>Complete genome sequence of Corynebacterium casei LMG S-19264T (=DSM 44701T), isolated from a smear-ripened cheese.</title>
        <authorList>
            <consortium name="US DOE Joint Genome Institute (JGI-PGF)"/>
            <person name="Walter F."/>
            <person name="Albersmeier A."/>
            <person name="Kalinowski J."/>
            <person name="Ruckert C."/>
        </authorList>
    </citation>
    <scope>NUCLEOTIDE SEQUENCE</scope>
    <source>
        <strain evidence="6">NBRC 110023</strain>
    </source>
</reference>
<evidence type="ECO:0000256" key="2">
    <source>
        <dbReference type="ARBA" id="ARBA00012528"/>
    </source>
</evidence>
<evidence type="ECO:0000256" key="4">
    <source>
        <dbReference type="SAM" id="Phobius"/>
    </source>
</evidence>
<feature type="domain" description="GGDEF" evidence="5">
    <location>
        <begin position="176"/>
        <end position="304"/>
    </location>
</feature>
<protein>
    <recommendedName>
        <fullName evidence="2">diguanylate cyclase</fullName>
        <ecNumber evidence="2">2.7.7.65</ecNumber>
    </recommendedName>
</protein>
<dbReference type="InterPro" id="IPR029787">
    <property type="entry name" value="Nucleotide_cyclase"/>
</dbReference>
<feature type="transmembrane region" description="Helical" evidence="4">
    <location>
        <begin position="18"/>
        <end position="39"/>
    </location>
</feature>
<reference evidence="6" key="2">
    <citation type="submission" date="2023-01" db="EMBL/GenBank/DDBJ databases">
        <title>Draft genome sequence of Agaribacter marinus strain NBRC 110023.</title>
        <authorList>
            <person name="Sun Q."/>
            <person name="Mori K."/>
        </authorList>
    </citation>
    <scope>NUCLEOTIDE SEQUENCE</scope>
    <source>
        <strain evidence="6">NBRC 110023</strain>
    </source>
</reference>